<dbReference type="PROSITE" id="PS00211">
    <property type="entry name" value="ABC_TRANSPORTER_1"/>
    <property type="match status" value="2"/>
</dbReference>
<dbReference type="InterPro" id="IPR003593">
    <property type="entry name" value="AAA+_ATPase"/>
</dbReference>
<evidence type="ECO:0000256" key="3">
    <source>
        <dbReference type="ARBA" id="ARBA00022448"/>
    </source>
</evidence>
<feature type="domain" description="ABC transporter" evidence="11">
    <location>
        <begin position="101"/>
        <end position="337"/>
    </location>
</feature>
<feature type="transmembrane region" description="Helical" evidence="10">
    <location>
        <begin position="450"/>
        <end position="474"/>
    </location>
</feature>
<dbReference type="GO" id="GO:0140359">
    <property type="term" value="F:ABC-type transporter activity"/>
    <property type="evidence" value="ECO:0007669"/>
    <property type="project" value="InterPro"/>
</dbReference>
<dbReference type="InterPro" id="IPR027417">
    <property type="entry name" value="P-loop_NTPase"/>
</dbReference>
<dbReference type="EMBL" id="GGFL01006446">
    <property type="protein sequence ID" value="MBW70624.1"/>
    <property type="molecule type" value="Transcribed_RNA"/>
</dbReference>
<feature type="transmembrane region" description="Helical" evidence="10">
    <location>
        <begin position="486"/>
        <end position="507"/>
    </location>
</feature>
<feature type="compositionally biased region" description="Low complexity" evidence="9">
    <location>
        <begin position="746"/>
        <end position="759"/>
    </location>
</feature>
<dbReference type="PANTHER" id="PTHR48041">
    <property type="entry name" value="ABC TRANSPORTER G FAMILY MEMBER 28"/>
    <property type="match status" value="1"/>
</dbReference>
<dbReference type="InterPro" id="IPR013525">
    <property type="entry name" value="ABC2_TM"/>
</dbReference>
<dbReference type="InterPro" id="IPR017871">
    <property type="entry name" value="ABC_transporter-like_CS"/>
</dbReference>
<dbReference type="InterPro" id="IPR050352">
    <property type="entry name" value="ABCG_transporters"/>
</dbReference>
<feature type="domain" description="ABC transporter" evidence="11">
    <location>
        <begin position="805"/>
        <end position="1039"/>
    </location>
</feature>
<reference evidence="12" key="1">
    <citation type="submission" date="2018-01" db="EMBL/GenBank/DDBJ databases">
        <title>An insight into the sialome of Amazonian anophelines.</title>
        <authorList>
            <person name="Ribeiro J.M."/>
            <person name="Scarpassa V."/>
            <person name="Calvo E."/>
        </authorList>
    </citation>
    <scope>NUCLEOTIDE SEQUENCE</scope>
</reference>
<protein>
    <submittedName>
        <fullName evidence="12">Putative pleiotropic drug resistance pdr1-15 abc superfamily protein</fullName>
    </submittedName>
</protein>
<dbReference type="FunFam" id="3.40.50.300:FF:001077">
    <property type="entry name" value="Uncharacterized protein, isoform A"/>
    <property type="match status" value="2"/>
</dbReference>
<keyword evidence="8 10" id="KW-0472">Membrane</keyword>
<evidence type="ECO:0000313" key="12">
    <source>
        <dbReference type="EMBL" id="MBW70624.1"/>
    </source>
</evidence>
<keyword evidence="6" id="KW-0067">ATP-binding</keyword>
<dbReference type="Gene3D" id="3.40.50.300">
    <property type="entry name" value="P-loop containing nucleotide triphosphate hydrolases"/>
    <property type="match status" value="2"/>
</dbReference>
<organism evidence="12">
    <name type="scientific">Anopheles darlingi</name>
    <name type="common">Mosquito</name>
    <dbReference type="NCBI Taxonomy" id="43151"/>
    <lineage>
        <taxon>Eukaryota</taxon>
        <taxon>Metazoa</taxon>
        <taxon>Ecdysozoa</taxon>
        <taxon>Arthropoda</taxon>
        <taxon>Hexapoda</taxon>
        <taxon>Insecta</taxon>
        <taxon>Pterygota</taxon>
        <taxon>Neoptera</taxon>
        <taxon>Endopterygota</taxon>
        <taxon>Diptera</taxon>
        <taxon>Nematocera</taxon>
        <taxon>Culicoidea</taxon>
        <taxon>Culicidae</taxon>
        <taxon>Anophelinae</taxon>
        <taxon>Anopheles</taxon>
    </lineage>
</organism>
<evidence type="ECO:0000256" key="8">
    <source>
        <dbReference type="ARBA" id="ARBA00023136"/>
    </source>
</evidence>
<feature type="transmembrane region" description="Helical" evidence="10">
    <location>
        <begin position="1287"/>
        <end position="1310"/>
    </location>
</feature>
<keyword evidence="4 10" id="KW-0812">Transmembrane</keyword>
<dbReference type="CDD" id="cd03213">
    <property type="entry name" value="ABCG_EPDR"/>
    <property type="match status" value="1"/>
</dbReference>
<evidence type="ECO:0000256" key="9">
    <source>
        <dbReference type="SAM" id="MobiDB-lite"/>
    </source>
</evidence>
<dbReference type="PANTHER" id="PTHR48041:SF133">
    <property type="entry name" value="GH24286P"/>
    <property type="match status" value="1"/>
</dbReference>
<evidence type="ECO:0000256" key="7">
    <source>
        <dbReference type="ARBA" id="ARBA00022989"/>
    </source>
</evidence>
<keyword evidence="5" id="KW-0547">Nucleotide-binding</keyword>
<feature type="transmembrane region" description="Helical" evidence="10">
    <location>
        <begin position="1178"/>
        <end position="1196"/>
    </location>
</feature>
<sequence length="1427" mass="161185">MSMLRSEIRVEGKVASAASATIEMTSPRGPAPATGAPSAFSSCCPANGESSSLDDSIELNDSQEGANNNTMYHNSLLEAQDYRFPKRPPVDIVFRDIRYNVKRFNISKAKFESKDILHGLNGSFKSGELTAIMGPSGAGKSTLLNIMAGYVSSGVSGMVQVNGKNRSHNSESFRKLSCYIQQHDALRPWLTVNEAMTCATHLKLGFGIPMAEKRKLIEKILFMLGLEQKGNTPTVGLSGGQKKRLAIALEMINNPPILFLDEPTTGLDSSSCTQCISLLKRLAEDGRTIVCTIHTPSALLFEMFDQLYTVVQGHCFYQGPTKEMLPFLGDLGYHCPSYHNPADFMMEIAVGEYGADVGKVIKAALKKYYEISSRCIELDSAFDDNEKPSPQSYGIGAKAEEMCKLRKEAEASDTSSYEENGIFTKTKPASLVMQFLLLVYRNLLMTRRNYFLLFCRILAHATIATIFGYLYIGVGPNANQVLANYVYLYGSMLVMVYTGKMAVVLSFQIEMESLMREHFNRWYKLGPYFLSVLVLEIPVQIFCSLIYVVISYHLTGNYVNFERFCLFAMFCITGSICAQAWGFFVGATLSVKLAVFIGPIVAVLFSVFGFCTRYADITPLFKWMWHISYYRASFHGLLNSVYGMNREDLHCPEQQIYCHFKNPVLFQKDMDIEHVDMQSNFVLIVLIIITMYISTLLVLWYKLNKRQKKDHTNDNKQYHKKTRTAAQPNKQNTDKQPHQGPKKQQQKQQTTAEENTQTKIGRTTQTKQKRKQMHNPTKTAQQRPYANATSTPETTKNNGTRQKPTKTNHTTPKRTKSSKIRKNSSAQFKAREQTPTIGPSGAGKSTLLDILAGFTEDGYTGEILVNKQVRDLKRFRRMSAYIMQDHDLQPHLTVLEAMHFSANLKIGAELSPASKKVRMNEILRAIGLYDAKKTRTGKLSGGQKKRLAIALEIVNNPPVMFFDEPTSGLDSSTSTQCVALLKQLAREGRTIVCTIHQPSALLFNMFDHLYAVAEGECIYTGGTGNIVSFLKELDIVCPEHYNPTDYLLEIATNDYGRLNDSLVEKMMNGQSNFYRNPEQPFSPTYESKLLPIKESPGTADGPMVVLDVPIFPDDNERRPVSPVLAKPKKLAKKLSFNPEKWCGRDEVYTTSFCRQFTLLLIRTFLILSRDRSLMTMRFAIHCLIAPLIGLLYLGIGNQATHVFNNYNYVFFSIMFLMFTAFSSMTMAFPLELPIITREHFNRWYSLRAYYIAMTVADIPIQLLCTVTYIVITYFMTAQPPEAFRIGLFTVICLMVAWVAQGLGLLVASLFDVKNGAIFGPFFICPFLIFSGFFIHLTDAHPVMQWLFHISFLKYALQGAALAIFGYDRPRMECEETYCHFVLPKKFLKEVDMLQADFVQAVIALTVIFFVFRVAAFYVMRFRMKNKI</sequence>
<dbReference type="Pfam" id="PF01061">
    <property type="entry name" value="ABC2_membrane"/>
    <property type="match status" value="2"/>
</dbReference>
<feature type="transmembrane region" description="Helical" evidence="10">
    <location>
        <begin position="681"/>
        <end position="701"/>
    </location>
</feature>
<dbReference type="InterPro" id="IPR003439">
    <property type="entry name" value="ABC_transporter-like_ATP-bd"/>
</dbReference>
<dbReference type="Pfam" id="PF00005">
    <property type="entry name" value="ABC_tran"/>
    <property type="match status" value="2"/>
</dbReference>
<dbReference type="InterPro" id="IPR043926">
    <property type="entry name" value="ABCG_dom"/>
</dbReference>
<evidence type="ECO:0000256" key="5">
    <source>
        <dbReference type="ARBA" id="ARBA00022741"/>
    </source>
</evidence>
<feature type="transmembrane region" description="Helical" evidence="10">
    <location>
        <begin position="528"/>
        <end position="554"/>
    </location>
</feature>
<dbReference type="VEuPathDB" id="VectorBase:ADAR2_008275"/>
<evidence type="ECO:0000256" key="2">
    <source>
        <dbReference type="ARBA" id="ARBA00005814"/>
    </source>
</evidence>
<feature type="region of interest" description="Disordered" evidence="9">
    <location>
        <begin position="709"/>
        <end position="843"/>
    </location>
</feature>
<name>A0A2M4CZ66_ANODA</name>
<feature type="transmembrane region" description="Helical" evidence="10">
    <location>
        <begin position="1249"/>
        <end position="1275"/>
    </location>
</feature>
<dbReference type="GO" id="GO:0005524">
    <property type="term" value="F:ATP binding"/>
    <property type="evidence" value="ECO:0007669"/>
    <property type="project" value="UniProtKB-KW"/>
</dbReference>
<evidence type="ECO:0000259" key="11">
    <source>
        <dbReference type="PROSITE" id="PS50893"/>
    </source>
</evidence>
<evidence type="ECO:0000256" key="10">
    <source>
        <dbReference type="SAM" id="Phobius"/>
    </source>
</evidence>
<evidence type="ECO:0000256" key="1">
    <source>
        <dbReference type="ARBA" id="ARBA00004141"/>
    </source>
</evidence>
<feature type="compositionally biased region" description="Polar residues" evidence="9">
    <location>
        <begin position="823"/>
        <end position="837"/>
    </location>
</feature>
<comment type="similarity">
    <text evidence="2">Belongs to the ABC transporter superfamily. ABCG family. Eye pigment precursor importer (TC 3.A.1.204) subfamily.</text>
</comment>
<dbReference type="GO" id="GO:0016887">
    <property type="term" value="F:ATP hydrolysis activity"/>
    <property type="evidence" value="ECO:0007669"/>
    <property type="project" value="InterPro"/>
</dbReference>
<feature type="transmembrane region" description="Helical" evidence="10">
    <location>
        <begin position="1208"/>
        <end position="1228"/>
    </location>
</feature>
<accession>A0A2M4CZ66</accession>
<comment type="subcellular location">
    <subcellularLocation>
        <location evidence="1">Membrane</location>
        <topology evidence="1">Multi-pass membrane protein</topology>
    </subcellularLocation>
</comment>
<feature type="transmembrane region" description="Helical" evidence="10">
    <location>
        <begin position="593"/>
        <end position="615"/>
    </location>
</feature>
<dbReference type="SMART" id="SM00382">
    <property type="entry name" value="AAA"/>
    <property type="match status" value="2"/>
</dbReference>
<feature type="compositionally biased region" description="Basic residues" evidence="9">
    <location>
        <begin position="803"/>
        <end position="822"/>
    </location>
</feature>
<keyword evidence="3" id="KW-0813">Transport</keyword>
<feature type="transmembrane region" description="Helical" evidence="10">
    <location>
        <begin position="1397"/>
        <end position="1419"/>
    </location>
</feature>
<feature type="transmembrane region" description="Helical" evidence="10">
    <location>
        <begin position="566"/>
        <end position="586"/>
    </location>
</feature>
<dbReference type="Pfam" id="PF19055">
    <property type="entry name" value="ABC2_membrane_7"/>
    <property type="match status" value="1"/>
</dbReference>
<proteinExistence type="inferred from homology"/>
<dbReference type="VEuPathDB" id="VectorBase:ADAC009953"/>
<feature type="transmembrane region" description="Helical" evidence="10">
    <location>
        <begin position="1317"/>
        <end position="1336"/>
    </location>
</feature>
<dbReference type="SUPFAM" id="SSF52540">
    <property type="entry name" value="P-loop containing nucleoside triphosphate hydrolases"/>
    <property type="match status" value="2"/>
</dbReference>
<dbReference type="PROSITE" id="PS50893">
    <property type="entry name" value="ABC_TRANSPORTER_2"/>
    <property type="match status" value="2"/>
</dbReference>
<evidence type="ECO:0000256" key="4">
    <source>
        <dbReference type="ARBA" id="ARBA00022692"/>
    </source>
</evidence>
<dbReference type="GO" id="GO:0005886">
    <property type="term" value="C:plasma membrane"/>
    <property type="evidence" value="ECO:0007669"/>
    <property type="project" value="TreeGrafter"/>
</dbReference>
<feature type="compositionally biased region" description="Polar residues" evidence="9">
    <location>
        <begin position="774"/>
        <end position="802"/>
    </location>
</feature>
<keyword evidence="7 10" id="KW-1133">Transmembrane helix</keyword>
<evidence type="ECO:0000256" key="6">
    <source>
        <dbReference type="ARBA" id="ARBA00022840"/>
    </source>
</evidence>